<dbReference type="OrthoDB" id="61110at2759"/>
<name>A0A077X5B2_9FUNG</name>
<dbReference type="InterPro" id="IPR001810">
    <property type="entry name" value="F-box_dom"/>
</dbReference>
<protein>
    <recommendedName>
        <fullName evidence="2">F-box domain-containing protein</fullName>
    </recommendedName>
</protein>
<dbReference type="Pfam" id="PF13540">
    <property type="entry name" value="RCC1_2"/>
    <property type="match status" value="2"/>
</dbReference>
<feature type="repeat" description="RCC1" evidence="1">
    <location>
        <begin position="399"/>
        <end position="453"/>
    </location>
</feature>
<dbReference type="InterPro" id="IPR051553">
    <property type="entry name" value="Ran_GTPase-activating"/>
</dbReference>
<dbReference type="PROSITE" id="PS00626">
    <property type="entry name" value="RCC1_2"/>
    <property type="match status" value="1"/>
</dbReference>
<dbReference type="SUPFAM" id="SSF81383">
    <property type="entry name" value="F-box domain"/>
    <property type="match status" value="1"/>
</dbReference>
<dbReference type="EMBL" id="LK023386">
    <property type="protein sequence ID" value="CDS14517.1"/>
    <property type="molecule type" value="Genomic_DNA"/>
</dbReference>
<evidence type="ECO:0000259" key="2">
    <source>
        <dbReference type="PROSITE" id="PS50181"/>
    </source>
</evidence>
<dbReference type="Pfam" id="PF00415">
    <property type="entry name" value="RCC1"/>
    <property type="match status" value="1"/>
</dbReference>
<dbReference type="InterPro" id="IPR009091">
    <property type="entry name" value="RCC1/BLIP-II"/>
</dbReference>
<accession>A0A077X5B2</accession>
<evidence type="ECO:0000256" key="1">
    <source>
        <dbReference type="PROSITE-ProRule" id="PRU00235"/>
    </source>
</evidence>
<evidence type="ECO:0000313" key="3">
    <source>
        <dbReference type="EMBL" id="CDS14517.1"/>
    </source>
</evidence>
<dbReference type="SMART" id="SM00256">
    <property type="entry name" value="FBOX"/>
    <property type="match status" value="1"/>
</dbReference>
<feature type="repeat" description="RCC1" evidence="1">
    <location>
        <begin position="74"/>
        <end position="138"/>
    </location>
</feature>
<dbReference type="PROSITE" id="PS50181">
    <property type="entry name" value="FBOX"/>
    <property type="match status" value="1"/>
</dbReference>
<dbReference type="Pfam" id="PF12937">
    <property type="entry name" value="F-box-like"/>
    <property type="match status" value="1"/>
</dbReference>
<feature type="repeat" description="RCC1" evidence="1">
    <location>
        <begin position="139"/>
        <end position="192"/>
    </location>
</feature>
<dbReference type="CDD" id="cd22117">
    <property type="entry name" value="F-box_FBXL4"/>
    <property type="match status" value="1"/>
</dbReference>
<dbReference type="PROSITE" id="PS50012">
    <property type="entry name" value="RCC1_3"/>
    <property type="match status" value="3"/>
</dbReference>
<dbReference type="AlphaFoldDB" id="A0A077X5B2"/>
<proteinExistence type="predicted"/>
<gene>
    <name evidence="3" type="ORF">LRAMOSA06686</name>
</gene>
<organism evidence="3">
    <name type="scientific">Lichtheimia ramosa</name>
    <dbReference type="NCBI Taxonomy" id="688394"/>
    <lineage>
        <taxon>Eukaryota</taxon>
        <taxon>Fungi</taxon>
        <taxon>Fungi incertae sedis</taxon>
        <taxon>Mucoromycota</taxon>
        <taxon>Mucoromycotina</taxon>
        <taxon>Mucoromycetes</taxon>
        <taxon>Mucorales</taxon>
        <taxon>Lichtheimiaceae</taxon>
        <taxon>Lichtheimia</taxon>
    </lineage>
</organism>
<dbReference type="InterPro" id="IPR000408">
    <property type="entry name" value="Reg_chr_condens"/>
</dbReference>
<reference evidence="3" key="1">
    <citation type="journal article" date="2014" name="Genome Announc.">
        <title>De novo whole-genome sequence and genome annotation of Lichtheimia ramosa.</title>
        <authorList>
            <person name="Linde J."/>
            <person name="Schwartze V."/>
            <person name="Binder U."/>
            <person name="Lass-Florl C."/>
            <person name="Voigt K."/>
            <person name="Horn F."/>
        </authorList>
    </citation>
    <scope>NUCLEOTIDE SEQUENCE</scope>
    <source>
        <strain evidence="3">JMRC FSU:6197</strain>
    </source>
</reference>
<dbReference type="Gene3D" id="1.20.1280.50">
    <property type="match status" value="1"/>
</dbReference>
<sequence length="461" mass="51250">MLITELPIDIVSNILSHLDATSLCCLNCTCRFFAQFANDELLWKHLVFRVYNLPVTSTFRSSGWKSLYSKLSDSRVFTWGENQDLRLGHPNPTVPMRVRGARFAPRHISTPKELESMRGKGIVDIHAGGWSFHALDRHGRVWMWGTMAADTSFAINIGAHHVMDPTQVALPADVKIKSMSCGRSHAIALAKDGNVWHWGNIWVPQRVRINARVLQVTANWGYSSVLTADGRVFIVPLPPSVRSEDEVLDDLEVSEENMVDLQAIENDARISHKEIKPLQPGDRIVQVAGMEKSTLALTRFGRLFKFITYNSSQFVSSPAAMTTELVEFGAKEPEINDPSEKMHRFITAQFRNFAVYTLDGKVLLGHESDEPPQILPELQGDICKVSFGDYHSGALTNNGKLLTWGAYSAGALGHGGDHSWSNKENPEPISYFSDMFVFAIGFGGWHSGALAIPVENSTSNE</sequence>
<dbReference type="Gene3D" id="2.130.10.30">
    <property type="entry name" value="Regulator of chromosome condensation 1/beta-lactamase-inhibitor protein II"/>
    <property type="match status" value="2"/>
</dbReference>
<dbReference type="InterPro" id="IPR036047">
    <property type="entry name" value="F-box-like_dom_sf"/>
</dbReference>
<feature type="domain" description="F-box" evidence="2">
    <location>
        <begin position="1"/>
        <end position="46"/>
    </location>
</feature>
<dbReference type="PANTHER" id="PTHR45982:SF1">
    <property type="entry name" value="REGULATOR OF CHROMOSOME CONDENSATION"/>
    <property type="match status" value="1"/>
</dbReference>
<dbReference type="PANTHER" id="PTHR45982">
    <property type="entry name" value="REGULATOR OF CHROMOSOME CONDENSATION"/>
    <property type="match status" value="1"/>
</dbReference>
<dbReference type="SUPFAM" id="SSF50985">
    <property type="entry name" value="RCC1/BLIP-II"/>
    <property type="match status" value="1"/>
</dbReference>